<dbReference type="GO" id="GO:0005886">
    <property type="term" value="C:plasma membrane"/>
    <property type="evidence" value="ECO:0007669"/>
    <property type="project" value="TreeGrafter"/>
</dbReference>
<dbReference type="Proteomes" id="UP000824014">
    <property type="component" value="Unassembled WGS sequence"/>
</dbReference>
<dbReference type="AlphaFoldDB" id="A0A9D2DER6"/>
<keyword evidence="7" id="KW-0472">Membrane</keyword>
<comment type="caution">
    <text evidence="9">The sequence shown here is derived from an EMBL/GenBank/DDBJ whole genome shotgun (WGS) entry which is preliminary data.</text>
</comment>
<dbReference type="PROSITE" id="PS50109">
    <property type="entry name" value="HIS_KIN"/>
    <property type="match status" value="1"/>
</dbReference>
<keyword evidence="3" id="KW-0597">Phosphoprotein</keyword>
<sequence length="589" mass="66493">MRLTYQNRLTLSFVVIFVVFTACIVIFDRRQALYYRTEALEERLDAYADIIHTVASRDQAQAGVPDTLAALLPPNLRLTFIDGDGQVVYDNLVGSVDTMENHAGRPEVQQAHKSGSAYDIRTSATTRQPYIYYAKYFDDGFVRVALPYDIQVRHFLKPDNISLYIILGLFLVGLLFIHYVGGLFGGAVKRLRDFAEAVASDGNLSGRWPTSFPNDELGDLEQRIIANYRHLQEKEQTLAYEREKLLLHVQSSAEGICFFRPDATVEFYNGLFLQYLGTIGGDIMPNDPHLLDLPAFAPVRTFRDGASEDTTPCYETRLQAQGREFLLKINLFEDGGFEIVLNDITQQEKTQRLKQEMTGNIAHELRTPVTSIRGYLETVLETPLPPEKERDFIGKAYRQTLSLSELIRDMSLLTKIENSAASFRFAPVRLDNIIDRVMTELEPALQEKRITLHNELPAGVTVLGNESLIYSVFRNLTDNVIHHAGSDVTITIALRDRRDGFLYLSFADNGRGIAEPEKLHRLFERFYRVDEGRTRDNGGSGLGLSIVRNIINLHKGTITVRSGRNGGLDFLFSLPTADRNDNGTITPSR</sequence>
<proteinExistence type="predicted"/>
<dbReference type="InterPro" id="IPR005467">
    <property type="entry name" value="His_kinase_dom"/>
</dbReference>
<dbReference type="CDD" id="cd00075">
    <property type="entry name" value="HATPase"/>
    <property type="match status" value="1"/>
</dbReference>
<dbReference type="PANTHER" id="PTHR45453:SF1">
    <property type="entry name" value="PHOSPHATE REGULON SENSOR PROTEIN PHOR"/>
    <property type="match status" value="1"/>
</dbReference>
<evidence type="ECO:0000313" key="9">
    <source>
        <dbReference type="EMBL" id="HIZ15454.1"/>
    </source>
</evidence>
<dbReference type="GO" id="GO:0004721">
    <property type="term" value="F:phosphoprotein phosphatase activity"/>
    <property type="evidence" value="ECO:0007669"/>
    <property type="project" value="TreeGrafter"/>
</dbReference>
<dbReference type="Gene3D" id="3.30.565.10">
    <property type="entry name" value="Histidine kinase-like ATPase, C-terminal domain"/>
    <property type="match status" value="1"/>
</dbReference>
<dbReference type="PANTHER" id="PTHR45453">
    <property type="entry name" value="PHOSPHATE REGULON SENSOR PROTEIN PHOR"/>
    <property type="match status" value="1"/>
</dbReference>
<name>A0A9D2DER6_9BACT</name>
<dbReference type="InterPro" id="IPR004358">
    <property type="entry name" value="Sig_transdc_His_kin-like_C"/>
</dbReference>
<evidence type="ECO:0000259" key="8">
    <source>
        <dbReference type="PROSITE" id="PS50109"/>
    </source>
</evidence>
<dbReference type="Pfam" id="PF00512">
    <property type="entry name" value="HisKA"/>
    <property type="match status" value="1"/>
</dbReference>
<keyword evidence="6" id="KW-0902">Two-component regulatory system</keyword>
<feature type="transmembrane region" description="Helical" evidence="7">
    <location>
        <begin position="6"/>
        <end position="27"/>
    </location>
</feature>
<dbReference type="GO" id="GO:0000155">
    <property type="term" value="F:phosphorelay sensor kinase activity"/>
    <property type="evidence" value="ECO:0007669"/>
    <property type="project" value="InterPro"/>
</dbReference>
<evidence type="ECO:0000256" key="1">
    <source>
        <dbReference type="ARBA" id="ARBA00000085"/>
    </source>
</evidence>
<dbReference type="SMART" id="SM00387">
    <property type="entry name" value="HATPase_c"/>
    <property type="match status" value="1"/>
</dbReference>
<gene>
    <name evidence="9" type="ORF">H9816_06050</name>
</gene>
<keyword evidence="4" id="KW-0808">Transferase</keyword>
<dbReference type="GO" id="GO:0016036">
    <property type="term" value="P:cellular response to phosphate starvation"/>
    <property type="evidence" value="ECO:0007669"/>
    <property type="project" value="TreeGrafter"/>
</dbReference>
<reference evidence="9" key="1">
    <citation type="journal article" date="2021" name="PeerJ">
        <title>Extensive microbial diversity within the chicken gut microbiome revealed by metagenomics and culture.</title>
        <authorList>
            <person name="Gilroy R."/>
            <person name="Ravi A."/>
            <person name="Getino M."/>
            <person name="Pursley I."/>
            <person name="Horton D.L."/>
            <person name="Alikhan N.F."/>
            <person name="Baker D."/>
            <person name="Gharbi K."/>
            <person name="Hall N."/>
            <person name="Watson M."/>
            <person name="Adriaenssens E.M."/>
            <person name="Foster-Nyarko E."/>
            <person name="Jarju S."/>
            <person name="Secka A."/>
            <person name="Antonio M."/>
            <person name="Oren A."/>
            <person name="Chaudhuri R.R."/>
            <person name="La Ragione R."/>
            <person name="Hildebrand F."/>
            <person name="Pallen M.J."/>
        </authorList>
    </citation>
    <scope>NUCLEOTIDE SEQUENCE</scope>
    <source>
        <strain evidence="9">ChiHjej11B10-19426</strain>
    </source>
</reference>
<feature type="domain" description="Histidine kinase" evidence="8">
    <location>
        <begin position="360"/>
        <end position="578"/>
    </location>
</feature>
<evidence type="ECO:0000256" key="2">
    <source>
        <dbReference type="ARBA" id="ARBA00012438"/>
    </source>
</evidence>
<evidence type="ECO:0000256" key="7">
    <source>
        <dbReference type="SAM" id="Phobius"/>
    </source>
</evidence>
<feature type="transmembrane region" description="Helical" evidence="7">
    <location>
        <begin position="161"/>
        <end position="181"/>
    </location>
</feature>
<evidence type="ECO:0000256" key="6">
    <source>
        <dbReference type="ARBA" id="ARBA00023012"/>
    </source>
</evidence>
<dbReference type="PROSITE" id="PS51257">
    <property type="entry name" value="PROKAR_LIPOPROTEIN"/>
    <property type="match status" value="1"/>
</dbReference>
<dbReference type="InterPro" id="IPR036890">
    <property type="entry name" value="HATPase_C_sf"/>
</dbReference>
<dbReference type="SUPFAM" id="SSF55874">
    <property type="entry name" value="ATPase domain of HSP90 chaperone/DNA topoisomerase II/histidine kinase"/>
    <property type="match status" value="1"/>
</dbReference>
<keyword evidence="5 9" id="KW-0418">Kinase</keyword>
<dbReference type="CDD" id="cd00082">
    <property type="entry name" value="HisKA"/>
    <property type="match status" value="1"/>
</dbReference>
<dbReference type="InterPro" id="IPR050351">
    <property type="entry name" value="BphY/WalK/GraS-like"/>
</dbReference>
<keyword evidence="7" id="KW-1133">Transmembrane helix</keyword>
<dbReference type="FunFam" id="3.30.565.10:FF:000006">
    <property type="entry name" value="Sensor histidine kinase WalK"/>
    <property type="match status" value="1"/>
</dbReference>
<organism evidence="9 10">
    <name type="scientific">Candidatus Tidjanibacter faecipullorum</name>
    <dbReference type="NCBI Taxonomy" id="2838766"/>
    <lineage>
        <taxon>Bacteria</taxon>
        <taxon>Pseudomonadati</taxon>
        <taxon>Bacteroidota</taxon>
        <taxon>Bacteroidia</taxon>
        <taxon>Bacteroidales</taxon>
        <taxon>Rikenellaceae</taxon>
        <taxon>Tidjanibacter</taxon>
    </lineage>
</organism>
<evidence type="ECO:0000256" key="5">
    <source>
        <dbReference type="ARBA" id="ARBA00022777"/>
    </source>
</evidence>
<dbReference type="SUPFAM" id="SSF47384">
    <property type="entry name" value="Homodimeric domain of signal transducing histidine kinase"/>
    <property type="match status" value="1"/>
</dbReference>
<accession>A0A9D2DER6</accession>
<evidence type="ECO:0000256" key="4">
    <source>
        <dbReference type="ARBA" id="ARBA00022679"/>
    </source>
</evidence>
<evidence type="ECO:0000313" key="10">
    <source>
        <dbReference type="Proteomes" id="UP000824014"/>
    </source>
</evidence>
<dbReference type="PRINTS" id="PR00344">
    <property type="entry name" value="BCTRLSENSOR"/>
</dbReference>
<dbReference type="Pfam" id="PF02518">
    <property type="entry name" value="HATPase_c"/>
    <property type="match status" value="1"/>
</dbReference>
<reference evidence="9" key="2">
    <citation type="submission" date="2021-04" db="EMBL/GenBank/DDBJ databases">
        <authorList>
            <person name="Gilroy R."/>
        </authorList>
    </citation>
    <scope>NUCLEOTIDE SEQUENCE</scope>
    <source>
        <strain evidence="9">ChiHjej11B10-19426</strain>
    </source>
</reference>
<dbReference type="InterPro" id="IPR003594">
    <property type="entry name" value="HATPase_dom"/>
</dbReference>
<dbReference type="InterPro" id="IPR003661">
    <property type="entry name" value="HisK_dim/P_dom"/>
</dbReference>
<dbReference type="EMBL" id="DXCC01000019">
    <property type="protein sequence ID" value="HIZ15454.1"/>
    <property type="molecule type" value="Genomic_DNA"/>
</dbReference>
<dbReference type="EC" id="2.7.13.3" evidence="2"/>
<dbReference type="SMART" id="SM00388">
    <property type="entry name" value="HisKA"/>
    <property type="match status" value="1"/>
</dbReference>
<protein>
    <recommendedName>
        <fullName evidence="2">histidine kinase</fullName>
        <ecNumber evidence="2">2.7.13.3</ecNumber>
    </recommendedName>
</protein>
<evidence type="ECO:0000256" key="3">
    <source>
        <dbReference type="ARBA" id="ARBA00022553"/>
    </source>
</evidence>
<dbReference type="InterPro" id="IPR036097">
    <property type="entry name" value="HisK_dim/P_sf"/>
</dbReference>
<keyword evidence="7" id="KW-0812">Transmembrane</keyword>
<comment type="catalytic activity">
    <reaction evidence="1">
        <text>ATP + protein L-histidine = ADP + protein N-phospho-L-histidine.</text>
        <dbReference type="EC" id="2.7.13.3"/>
    </reaction>
</comment>
<dbReference type="Gene3D" id="1.10.287.130">
    <property type="match status" value="1"/>
</dbReference>